<name>A0A943I414_9FIRM</name>
<dbReference type="AlphaFoldDB" id="A0A943I414"/>
<dbReference type="EMBL" id="JAGZCC010000023">
    <property type="protein sequence ID" value="MBS5588202.1"/>
    <property type="molecule type" value="Genomic_DNA"/>
</dbReference>
<organism evidence="1 2">
    <name type="scientific">Thomasclavelia spiroformis</name>
    <dbReference type="NCBI Taxonomy" id="29348"/>
    <lineage>
        <taxon>Bacteria</taxon>
        <taxon>Bacillati</taxon>
        <taxon>Bacillota</taxon>
        <taxon>Erysipelotrichia</taxon>
        <taxon>Erysipelotrichales</taxon>
        <taxon>Coprobacillaceae</taxon>
        <taxon>Thomasclavelia</taxon>
    </lineage>
</organism>
<evidence type="ECO:0000313" key="2">
    <source>
        <dbReference type="Proteomes" id="UP000751224"/>
    </source>
</evidence>
<dbReference type="RefSeq" id="WP_303886788.1">
    <property type="nucleotide sequence ID" value="NZ_JAGZCC010000023.1"/>
</dbReference>
<sequence length="89" mass="10742">MYIHEAIKAAVENDESITRPNHDGKYTFKIKVTRLYPDYFKIARAIKGNKDLIIERWKPDYSDLISGEWILTDNDLEEIKFHLKKEWWE</sequence>
<accession>A0A943I414</accession>
<evidence type="ECO:0000313" key="1">
    <source>
        <dbReference type="EMBL" id="MBS5588202.1"/>
    </source>
</evidence>
<comment type="caution">
    <text evidence="1">The sequence shown here is derived from an EMBL/GenBank/DDBJ whole genome shotgun (WGS) entry which is preliminary data.</text>
</comment>
<gene>
    <name evidence="1" type="ORF">KHX14_05210</name>
</gene>
<protein>
    <submittedName>
        <fullName evidence="1">Uncharacterized protein</fullName>
    </submittedName>
</protein>
<proteinExistence type="predicted"/>
<dbReference type="Proteomes" id="UP000751224">
    <property type="component" value="Unassembled WGS sequence"/>
</dbReference>
<reference evidence="1" key="1">
    <citation type="submission" date="2021-02" db="EMBL/GenBank/DDBJ databases">
        <title>Infant gut strain persistence is associated with maternal origin, phylogeny, and functional potential including surface adhesion and iron acquisition.</title>
        <authorList>
            <person name="Lou Y.C."/>
        </authorList>
    </citation>
    <scope>NUCLEOTIDE SEQUENCE</scope>
    <source>
        <strain evidence="1">L3_108_000G1_dasL3_108_000G1_metabat.metabat.11</strain>
    </source>
</reference>